<gene>
    <name evidence="1" type="ORF">H8K27_08175</name>
</gene>
<comment type="caution">
    <text evidence="1">The sequence shown here is derived from an EMBL/GenBank/DDBJ whole genome shotgun (WGS) entry which is preliminary data.</text>
</comment>
<organism evidence="1 2">
    <name type="scientific">Undibacterium griseum</name>
    <dbReference type="NCBI Taxonomy" id="2762295"/>
    <lineage>
        <taxon>Bacteria</taxon>
        <taxon>Pseudomonadati</taxon>
        <taxon>Pseudomonadota</taxon>
        <taxon>Betaproteobacteria</taxon>
        <taxon>Burkholderiales</taxon>
        <taxon>Oxalobacteraceae</taxon>
        <taxon>Undibacterium</taxon>
    </lineage>
</organism>
<reference evidence="1 2" key="1">
    <citation type="submission" date="2020-08" db="EMBL/GenBank/DDBJ databases">
        <title>Novel species isolated from subtropical streams in China.</title>
        <authorList>
            <person name="Lu H."/>
        </authorList>
    </citation>
    <scope>NUCLEOTIDE SEQUENCE [LARGE SCALE GENOMIC DNA]</scope>
    <source>
        <strain evidence="1 2">FT31W</strain>
    </source>
</reference>
<proteinExistence type="predicted"/>
<dbReference type="RefSeq" id="WP_186862640.1">
    <property type="nucleotide sequence ID" value="NZ_JACOGC010000002.1"/>
</dbReference>
<dbReference type="EMBL" id="JACOGC010000002">
    <property type="protein sequence ID" value="MBC3885101.1"/>
    <property type="molecule type" value="Genomic_DNA"/>
</dbReference>
<name>A0ABR6YMI8_9BURK</name>
<dbReference type="Proteomes" id="UP000613113">
    <property type="component" value="Unassembled WGS sequence"/>
</dbReference>
<accession>A0ABR6YMI8</accession>
<evidence type="ECO:0000313" key="2">
    <source>
        <dbReference type="Proteomes" id="UP000613113"/>
    </source>
</evidence>
<protein>
    <submittedName>
        <fullName evidence="1">Uncharacterized protein</fullName>
    </submittedName>
</protein>
<sequence>MQTAFTLMLLLIAAGYLLLKWMPSSVQQGIMHKVGQKYPVIAAHLASATKACGSSCSSSCHGCDTQKTSEQTTDQKPVIFIRKMK</sequence>
<evidence type="ECO:0000313" key="1">
    <source>
        <dbReference type="EMBL" id="MBC3885101.1"/>
    </source>
</evidence>
<keyword evidence="2" id="KW-1185">Reference proteome</keyword>